<dbReference type="GO" id="GO:0005737">
    <property type="term" value="C:cytoplasm"/>
    <property type="evidence" value="ECO:0007669"/>
    <property type="project" value="UniProtKB-SubCell"/>
</dbReference>
<comment type="subcellular location">
    <subcellularLocation>
        <location evidence="3">Cytoplasm</location>
    </subcellularLocation>
</comment>
<comment type="caution">
    <text evidence="7">The sequence shown here is derived from an EMBL/GenBank/DDBJ whole genome shotgun (WGS) entry which is preliminary data.</text>
</comment>
<evidence type="ECO:0000256" key="3">
    <source>
        <dbReference type="HAMAP-Rule" id="MF_01151"/>
    </source>
</evidence>
<name>A0ABD6AB48_9EURY</name>
<evidence type="ECO:0000256" key="4">
    <source>
        <dbReference type="RuleBase" id="RU000639"/>
    </source>
</evidence>
<dbReference type="AlphaFoldDB" id="A0ABD6AB48"/>
<keyword evidence="2 3" id="KW-0143">Chaperone</keyword>
<feature type="region of interest" description="Disordered" evidence="6">
    <location>
        <begin position="1"/>
        <end position="103"/>
    </location>
</feature>
<evidence type="ECO:0000256" key="2">
    <source>
        <dbReference type="ARBA" id="ARBA00023186"/>
    </source>
</evidence>
<evidence type="ECO:0000256" key="1">
    <source>
        <dbReference type="ARBA" id="ARBA00009054"/>
    </source>
</evidence>
<dbReference type="PROSITE" id="PS01071">
    <property type="entry name" value="GRPE"/>
    <property type="match status" value="1"/>
</dbReference>
<dbReference type="InterPro" id="IPR013805">
    <property type="entry name" value="GrpE_CC"/>
</dbReference>
<comment type="function">
    <text evidence="3 4">Participates actively in the response to hyperosmotic and heat shock by preventing the aggregation of stress-denatured proteins, in association with DnaK and GrpE. It is the nucleotide exchange factor for DnaK and may function as a thermosensor. Unfolded proteins bind initially to DnaJ; upon interaction with the DnaJ-bound protein, DnaK hydrolyzes its bound ATP, resulting in the formation of a stable complex. GrpE releases ADP from DnaK; ATP binding to DnaK triggers the release of the substrate protein, thus completing the reaction cycle. Several rounds of ATP-dependent interactions between DnaJ, DnaK and GrpE are required for fully efficient folding.</text>
</comment>
<dbReference type="EMBL" id="JBHTBF010000002">
    <property type="protein sequence ID" value="MFC7317804.1"/>
    <property type="molecule type" value="Genomic_DNA"/>
</dbReference>
<dbReference type="Pfam" id="PF01025">
    <property type="entry name" value="GrpE"/>
    <property type="match status" value="1"/>
</dbReference>
<evidence type="ECO:0000313" key="7">
    <source>
        <dbReference type="EMBL" id="MFC7317804.1"/>
    </source>
</evidence>
<dbReference type="GeneID" id="79315513"/>
<evidence type="ECO:0000313" key="8">
    <source>
        <dbReference type="Proteomes" id="UP001596547"/>
    </source>
</evidence>
<dbReference type="PRINTS" id="PR00773">
    <property type="entry name" value="GRPEPROTEIN"/>
</dbReference>
<dbReference type="HAMAP" id="MF_01151">
    <property type="entry name" value="GrpE"/>
    <property type="match status" value="1"/>
</dbReference>
<organism evidence="7 8">
    <name type="scientific">Halomarina halobia</name>
    <dbReference type="NCBI Taxonomy" id="3033386"/>
    <lineage>
        <taxon>Archaea</taxon>
        <taxon>Methanobacteriati</taxon>
        <taxon>Methanobacteriota</taxon>
        <taxon>Stenosarchaea group</taxon>
        <taxon>Halobacteria</taxon>
        <taxon>Halobacteriales</taxon>
        <taxon>Natronomonadaceae</taxon>
        <taxon>Halomarina</taxon>
    </lineage>
</organism>
<dbReference type="InterPro" id="IPR009012">
    <property type="entry name" value="GrpE_head"/>
</dbReference>
<reference evidence="7 8" key="1">
    <citation type="journal article" date="2019" name="Int. J. Syst. Evol. Microbiol.">
        <title>The Global Catalogue of Microorganisms (GCM) 10K type strain sequencing project: providing services to taxonomists for standard genome sequencing and annotation.</title>
        <authorList>
            <consortium name="The Broad Institute Genomics Platform"/>
            <consortium name="The Broad Institute Genome Sequencing Center for Infectious Disease"/>
            <person name="Wu L."/>
            <person name="Ma J."/>
        </authorList>
    </citation>
    <scope>NUCLEOTIDE SEQUENCE [LARGE SCALE GENOMIC DNA]</scope>
    <source>
        <strain evidence="7 8">PSR21</strain>
    </source>
</reference>
<gene>
    <name evidence="3 7" type="primary">grpE</name>
    <name evidence="7" type="ORF">ACFQPE_13545</name>
</gene>
<dbReference type="PANTHER" id="PTHR21237">
    <property type="entry name" value="GRPE PROTEIN"/>
    <property type="match status" value="1"/>
</dbReference>
<feature type="compositionally biased region" description="Acidic residues" evidence="6">
    <location>
        <begin position="19"/>
        <end position="48"/>
    </location>
</feature>
<dbReference type="CDD" id="cd00446">
    <property type="entry name" value="GrpE"/>
    <property type="match status" value="1"/>
</dbReference>
<proteinExistence type="inferred from homology"/>
<dbReference type="Proteomes" id="UP001596547">
    <property type="component" value="Unassembled WGS sequence"/>
</dbReference>
<comment type="subunit">
    <text evidence="3">Homodimer.</text>
</comment>
<dbReference type="SUPFAM" id="SSF58014">
    <property type="entry name" value="Coiled-coil domain of nucleotide exchange factor GrpE"/>
    <property type="match status" value="1"/>
</dbReference>
<feature type="compositionally biased region" description="Basic and acidic residues" evidence="6">
    <location>
        <begin position="94"/>
        <end position="103"/>
    </location>
</feature>
<keyword evidence="8" id="KW-1185">Reference proteome</keyword>
<dbReference type="Gene3D" id="2.30.22.10">
    <property type="entry name" value="Head domain of nucleotide exchange factor GrpE"/>
    <property type="match status" value="1"/>
</dbReference>
<accession>A0ABD6AB48</accession>
<evidence type="ECO:0000256" key="6">
    <source>
        <dbReference type="SAM" id="MobiDB-lite"/>
    </source>
</evidence>
<evidence type="ECO:0000256" key="5">
    <source>
        <dbReference type="RuleBase" id="RU004478"/>
    </source>
</evidence>
<keyword evidence="3 4" id="KW-0346">Stress response</keyword>
<dbReference type="RefSeq" id="WP_276302956.1">
    <property type="nucleotide sequence ID" value="NZ_CP119992.1"/>
</dbReference>
<protein>
    <recommendedName>
        <fullName evidence="3 4">Protein GrpE</fullName>
    </recommendedName>
    <alternativeName>
        <fullName evidence="3">HSP-70 cofactor</fullName>
    </alternativeName>
</protein>
<feature type="compositionally biased region" description="Basic and acidic residues" evidence="6">
    <location>
        <begin position="8"/>
        <end position="18"/>
    </location>
</feature>
<feature type="compositionally biased region" description="Basic and acidic residues" evidence="6">
    <location>
        <begin position="73"/>
        <end position="86"/>
    </location>
</feature>
<comment type="similarity">
    <text evidence="1 3 5">Belongs to the GrpE family.</text>
</comment>
<sequence length="234" mass="26408">MSDDEQSPQERERERVEESADEASEAGETDGDEANGTDESAGEVDAESPDGPTAEGPAADLVERVESTPPEQLAREIDALRSRTDELEAELDERDERVEELESKLKRAQADFSNYKKRQERRREQERRRATEDLIVRLVDVRDNLRRGLEQEGDIREGVESTLRLFDDVLEAENVTEIAPEPGESVDPQRHEVLMRVESDRPEGTVDDLYQPGYEMAEKVLKPAQVTVSDGGDE</sequence>
<dbReference type="SUPFAM" id="SSF51064">
    <property type="entry name" value="Head domain of nucleotide exchange factor GrpE"/>
    <property type="match status" value="1"/>
</dbReference>
<dbReference type="PANTHER" id="PTHR21237:SF23">
    <property type="entry name" value="GRPE PROTEIN HOMOLOG, MITOCHONDRIAL"/>
    <property type="match status" value="1"/>
</dbReference>
<dbReference type="InterPro" id="IPR000740">
    <property type="entry name" value="GrpE"/>
</dbReference>
<dbReference type="Gene3D" id="3.90.20.20">
    <property type="match status" value="1"/>
</dbReference>
<keyword evidence="3" id="KW-0963">Cytoplasm</keyword>